<proteinExistence type="inferred from homology"/>
<feature type="transmembrane region" description="Helical" evidence="7">
    <location>
        <begin position="147"/>
        <end position="164"/>
    </location>
</feature>
<evidence type="ECO:0000256" key="4">
    <source>
        <dbReference type="ARBA" id="ARBA00022801"/>
    </source>
</evidence>
<dbReference type="SMART" id="SM00730">
    <property type="entry name" value="PSN"/>
    <property type="match status" value="1"/>
</dbReference>
<gene>
    <name evidence="8" type="ORF">RB653_008135</name>
</gene>
<keyword evidence="6 7" id="KW-0472">Membrane</keyword>
<feature type="transmembrane region" description="Helical" evidence="7">
    <location>
        <begin position="122"/>
        <end position="141"/>
    </location>
</feature>
<feature type="transmembrane region" description="Helical" evidence="7">
    <location>
        <begin position="12"/>
        <end position="31"/>
    </location>
</feature>
<sequence>MGKWLMLIDPASFLIIGIPVFAIWYGSYRSYRFNIENQLLIMDNNDMPNKWLLILPCIGSLSLLTFFYYMDAMYNILICVIVITSLLAISYVTYPLFQYLLPKFSIHDSSKKLKMLDDEVTITLSSVIAFVCGVILTLFWYYSNHYIFVNFLSICSCITAFSFMRLNNLRGLTMLLWTFLIYDVFWVFYSSYFFGESVMEKVAVKVLDKFYLPMLISVPKFFGGGFSSLGNGDIVLPGIYMCQLYFLDKYYRFGEKNNGINNFGYFKISVIGYISGLIISLFAVLITESGQPALLYLVPTVTLPTIFFAHKCGHLSILMKPIPKPKQDQESLINS</sequence>
<evidence type="ECO:0000313" key="9">
    <source>
        <dbReference type="Proteomes" id="UP001344447"/>
    </source>
</evidence>
<evidence type="ECO:0000256" key="1">
    <source>
        <dbReference type="ARBA" id="ARBA00004127"/>
    </source>
</evidence>
<keyword evidence="3 7" id="KW-0812">Transmembrane</keyword>
<comment type="subcellular location">
    <subcellularLocation>
        <location evidence="1">Endomembrane system</location>
        <topology evidence="1">Multi-pass membrane protein</topology>
    </subcellularLocation>
</comment>
<dbReference type="Pfam" id="PF04258">
    <property type="entry name" value="Peptidase_A22B"/>
    <property type="match status" value="1"/>
</dbReference>
<dbReference type="PANTHER" id="PTHR12174">
    <property type="entry name" value="SIGNAL PEPTIDE PEPTIDASE"/>
    <property type="match status" value="1"/>
</dbReference>
<feature type="transmembrane region" description="Helical" evidence="7">
    <location>
        <begin position="75"/>
        <end position="101"/>
    </location>
</feature>
<organism evidence="8 9">
    <name type="scientific">Dictyostelium firmibasis</name>
    <dbReference type="NCBI Taxonomy" id="79012"/>
    <lineage>
        <taxon>Eukaryota</taxon>
        <taxon>Amoebozoa</taxon>
        <taxon>Evosea</taxon>
        <taxon>Eumycetozoa</taxon>
        <taxon>Dictyostelia</taxon>
        <taxon>Dictyosteliales</taxon>
        <taxon>Dictyosteliaceae</taxon>
        <taxon>Dictyostelium</taxon>
    </lineage>
</organism>
<dbReference type="AlphaFoldDB" id="A0AAN7YP23"/>
<evidence type="ECO:0008006" key="10">
    <source>
        <dbReference type="Google" id="ProtNLM"/>
    </source>
</evidence>
<feature type="transmembrane region" description="Helical" evidence="7">
    <location>
        <begin position="171"/>
        <end position="189"/>
    </location>
</feature>
<dbReference type="GO" id="GO:0098554">
    <property type="term" value="C:cytoplasmic side of endoplasmic reticulum membrane"/>
    <property type="evidence" value="ECO:0007669"/>
    <property type="project" value="TreeGrafter"/>
</dbReference>
<evidence type="ECO:0000313" key="8">
    <source>
        <dbReference type="EMBL" id="KAK5578464.1"/>
    </source>
</evidence>
<evidence type="ECO:0000256" key="6">
    <source>
        <dbReference type="ARBA" id="ARBA00023136"/>
    </source>
</evidence>
<reference evidence="8 9" key="1">
    <citation type="submission" date="2023-11" db="EMBL/GenBank/DDBJ databases">
        <title>Dfirmibasis_genome.</title>
        <authorList>
            <person name="Edelbroek B."/>
            <person name="Kjellin J."/>
            <person name="Jerlstrom-Hultqvist J."/>
            <person name="Soderbom F."/>
        </authorList>
    </citation>
    <scope>NUCLEOTIDE SEQUENCE [LARGE SCALE GENOMIC DNA]</scope>
    <source>
        <strain evidence="8 9">TNS-C-14</strain>
    </source>
</reference>
<evidence type="ECO:0000256" key="2">
    <source>
        <dbReference type="ARBA" id="ARBA00006859"/>
    </source>
</evidence>
<dbReference type="Proteomes" id="UP001344447">
    <property type="component" value="Unassembled WGS sequence"/>
</dbReference>
<dbReference type="InterPro" id="IPR006639">
    <property type="entry name" value="Preselin/SPP"/>
</dbReference>
<comment type="similarity">
    <text evidence="2">Belongs to the peptidase A22B family.</text>
</comment>
<dbReference type="EMBL" id="JAVFKY010000003">
    <property type="protein sequence ID" value="KAK5578464.1"/>
    <property type="molecule type" value="Genomic_DNA"/>
</dbReference>
<feature type="transmembrane region" description="Helical" evidence="7">
    <location>
        <begin position="268"/>
        <end position="287"/>
    </location>
</feature>
<feature type="transmembrane region" description="Helical" evidence="7">
    <location>
        <begin position="293"/>
        <end position="310"/>
    </location>
</feature>
<accession>A0AAN7YP23</accession>
<dbReference type="GO" id="GO:0098553">
    <property type="term" value="C:lumenal side of endoplasmic reticulum membrane"/>
    <property type="evidence" value="ECO:0007669"/>
    <property type="project" value="TreeGrafter"/>
</dbReference>
<feature type="transmembrane region" description="Helical" evidence="7">
    <location>
        <begin position="51"/>
        <end position="69"/>
    </location>
</feature>
<evidence type="ECO:0000256" key="5">
    <source>
        <dbReference type="ARBA" id="ARBA00022989"/>
    </source>
</evidence>
<dbReference type="GO" id="GO:0033619">
    <property type="term" value="P:membrane protein proteolysis"/>
    <property type="evidence" value="ECO:0007669"/>
    <property type="project" value="TreeGrafter"/>
</dbReference>
<keyword evidence="4" id="KW-0378">Hydrolase</keyword>
<dbReference type="GO" id="GO:0006465">
    <property type="term" value="P:signal peptide processing"/>
    <property type="evidence" value="ECO:0007669"/>
    <property type="project" value="TreeGrafter"/>
</dbReference>
<dbReference type="PANTHER" id="PTHR12174:SF22">
    <property type="entry name" value="SIGNAL PEPTIDE PEPTIDASE-LIKE 3"/>
    <property type="match status" value="1"/>
</dbReference>
<name>A0AAN7YP23_9MYCE</name>
<dbReference type="InterPro" id="IPR007369">
    <property type="entry name" value="Peptidase_A22B_SPP"/>
</dbReference>
<dbReference type="GO" id="GO:0030660">
    <property type="term" value="C:Golgi-associated vesicle membrane"/>
    <property type="evidence" value="ECO:0007669"/>
    <property type="project" value="TreeGrafter"/>
</dbReference>
<protein>
    <recommendedName>
        <fullName evidence="10">Signal peptide peptidase family protein</fullName>
    </recommendedName>
</protein>
<dbReference type="GO" id="GO:0042500">
    <property type="term" value="F:aspartic endopeptidase activity, intramembrane cleaving"/>
    <property type="evidence" value="ECO:0007669"/>
    <property type="project" value="InterPro"/>
</dbReference>
<evidence type="ECO:0000256" key="7">
    <source>
        <dbReference type="SAM" id="Phobius"/>
    </source>
</evidence>
<keyword evidence="5 7" id="KW-1133">Transmembrane helix</keyword>
<evidence type="ECO:0000256" key="3">
    <source>
        <dbReference type="ARBA" id="ARBA00022692"/>
    </source>
</evidence>
<keyword evidence="9" id="KW-1185">Reference proteome</keyword>
<comment type="caution">
    <text evidence="8">The sequence shown here is derived from an EMBL/GenBank/DDBJ whole genome shotgun (WGS) entry which is preliminary data.</text>
</comment>